<dbReference type="InterPro" id="IPR001965">
    <property type="entry name" value="Znf_PHD"/>
</dbReference>
<evidence type="ECO:0000313" key="14">
    <source>
        <dbReference type="EMBL" id="KAL0273890.1"/>
    </source>
</evidence>
<dbReference type="SUPFAM" id="SSF57903">
    <property type="entry name" value="FYVE/PHD zinc finger"/>
    <property type="match status" value="2"/>
</dbReference>
<feature type="region of interest" description="Disordered" evidence="11">
    <location>
        <begin position="150"/>
        <end position="211"/>
    </location>
</feature>
<feature type="domain" description="PHD-type" evidence="12">
    <location>
        <begin position="409"/>
        <end position="469"/>
    </location>
</feature>
<dbReference type="PANTHER" id="PTHR45888:SF5">
    <property type="entry name" value="D4, ISOFORM A"/>
    <property type="match status" value="1"/>
</dbReference>
<comment type="similarity">
    <text evidence="2">Belongs to the requiem/DPF family.</text>
</comment>
<feature type="domain" description="C2H2-type" evidence="13">
    <location>
        <begin position="225"/>
        <end position="253"/>
    </location>
</feature>
<dbReference type="Pfam" id="PF14051">
    <property type="entry name" value="DPF1-3_N"/>
    <property type="match status" value="1"/>
</dbReference>
<evidence type="ECO:0000256" key="10">
    <source>
        <dbReference type="PROSITE-ProRule" id="PRU00042"/>
    </source>
</evidence>
<dbReference type="EMBL" id="JARGDH010000003">
    <property type="protein sequence ID" value="KAL0273890.1"/>
    <property type="molecule type" value="Genomic_DNA"/>
</dbReference>
<feature type="compositionally biased region" description="Pro residues" evidence="11">
    <location>
        <begin position="351"/>
        <end position="360"/>
    </location>
</feature>
<dbReference type="SMART" id="SM00249">
    <property type="entry name" value="PHD"/>
    <property type="match status" value="2"/>
</dbReference>
<dbReference type="CDD" id="cd15530">
    <property type="entry name" value="PHD2_d4"/>
    <property type="match status" value="1"/>
</dbReference>
<dbReference type="InterPro" id="IPR013083">
    <property type="entry name" value="Znf_RING/FYVE/PHD"/>
</dbReference>
<dbReference type="PANTHER" id="PTHR45888">
    <property type="entry name" value="HL01030P-RELATED"/>
    <property type="match status" value="1"/>
</dbReference>
<keyword evidence="7" id="KW-0805">Transcription regulation</keyword>
<evidence type="ECO:0000259" key="13">
    <source>
        <dbReference type="PROSITE" id="PS50157"/>
    </source>
</evidence>
<dbReference type="Gene3D" id="3.30.40.10">
    <property type="entry name" value="Zinc/RING finger domain, C3HC4 (zinc finger)"/>
    <property type="match status" value="1"/>
</dbReference>
<reference evidence="14" key="1">
    <citation type="journal article" date="2024" name="Gigascience">
        <title>Chromosome-level genome of the poultry shaft louse Menopon gallinae provides insight into the host-switching and adaptive evolution of parasitic lice.</title>
        <authorList>
            <person name="Xu Y."/>
            <person name="Ma L."/>
            <person name="Liu S."/>
            <person name="Liang Y."/>
            <person name="Liu Q."/>
            <person name="He Z."/>
            <person name="Tian L."/>
            <person name="Duan Y."/>
            <person name="Cai W."/>
            <person name="Li H."/>
            <person name="Song F."/>
        </authorList>
    </citation>
    <scope>NUCLEOTIDE SEQUENCE</scope>
    <source>
        <strain evidence="14">Cailab_2023a</strain>
    </source>
</reference>
<keyword evidence="4" id="KW-0677">Repeat</keyword>
<dbReference type="InterPro" id="IPR025750">
    <property type="entry name" value="DPF1-3_N"/>
</dbReference>
<dbReference type="Pfam" id="PF00628">
    <property type="entry name" value="PHD"/>
    <property type="match status" value="2"/>
</dbReference>
<feature type="domain" description="PHD-type" evidence="12">
    <location>
        <begin position="466"/>
        <end position="516"/>
    </location>
</feature>
<evidence type="ECO:0000256" key="2">
    <source>
        <dbReference type="ARBA" id="ARBA00010539"/>
    </source>
</evidence>
<keyword evidence="9" id="KW-0539">Nucleus</keyword>
<feature type="region of interest" description="Disordered" evidence="11">
    <location>
        <begin position="107"/>
        <end position="136"/>
    </location>
</feature>
<comment type="caution">
    <text evidence="14">The sequence shown here is derived from an EMBL/GenBank/DDBJ whole genome shotgun (WGS) entry which is preliminary data.</text>
</comment>
<evidence type="ECO:0000256" key="8">
    <source>
        <dbReference type="ARBA" id="ARBA00023163"/>
    </source>
</evidence>
<feature type="compositionally biased region" description="Low complexity" evidence="11">
    <location>
        <begin position="178"/>
        <end position="193"/>
    </location>
</feature>
<feature type="compositionally biased region" description="Polar residues" evidence="11">
    <location>
        <begin position="114"/>
        <end position="123"/>
    </location>
</feature>
<evidence type="ECO:0000256" key="3">
    <source>
        <dbReference type="ARBA" id="ARBA00022723"/>
    </source>
</evidence>
<dbReference type="GO" id="GO:0008270">
    <property type="term" value="F:zinc ion binding"/>
    <property type="evidence" value="ECO:0007669"/>
    <property type="project" value="UniProtKB-KW"/>
</dbReference>
<gene>
    <name evidence="14" type="ORF">PYX00_006463</name>
</gene>
<evidence type="ECO:0000256" key="6">
    <source>
        <dbReference type="ARBA" id="ARBA00022833"/>
    </source>
</evidence>
<comment type="subcellular location">
    <subcellularLocation>
        <location evidence="1">Nucleus</location>
    </subcellularLocation>
</comment>
<evidence type="ECO:0000256" key="1">
    <source>
        <dbReference type="ARBA" id="ARBA00004123"/>
    </source>
</evidence>
<protein>
    <recommendedName>
        <fullName evidence="15">Zinc finger protein ubi-d4</fullName>
    </recommendedName>
</protein>
<keyword evidence="5 10" id="KW-0863">Zinc-finger</keyword>
<dbReference type="FunFam" id="3.30.40.10:FF:000005">
    <property type="entry name" value="zinc finger protein isoform X1"/>
    <property type="match status" value="1"/>
</dbReference>
<keyword evidence="3" id="KW-0479">Metal-binding</keyword>
<evidence type="ECO:0000256" key="7">
    <source>
        <dbReference type="ARBA" id="ARBA00023015"/>
    </source>
</evidence>
<feature type="region of interest" description="Disordered" evidence="11">
    <location>
        <begin position="334"/>
        <end position="400"/>
    </location>
</feature>
<dbReference type="InterPro" id="IPR011011">
    <property type="entry name" value="Znf_FYVE_PHD"/>
</dbReference>
<keyword evidence="6" id="KW-0862">Zinc</keyword>
<dbReference type="AlphaFoldDB" id="A0AAW2HV42"/>
<keyword evidence="8" id="KW-0804">Transcription</keyword>
<dbReference type="CDD" id="cd15619">
    <property type="entry name" value="PHD1_d4"/>
    <property type="match status" value="1"/>
</dbReference>
<dbReference type="GO" id="GO:0007399">
    <property type="term" value="P:nervous system development"/>
    <property type="evidence" value="ECO:0007669"/>
    <property type="project" value="TreeGrafter"/>
</dbReference>
<name>A0AAW2HV42_9NEOP</name>
<dbReference type="PROSITE" id="PS00028">
    <property type="entry name" value="ZINC_FINGER_C2H2_1"/>
    <property type="match status" value="1"/>
</dbReference>
<feature type="compositionally biased region" description="Basic and acidic residues" evidence="11">
    <location>
        <begin position="365"/>
        <end position="400"/>
    </location>
</feature>
<feature type="compositionally biased region" description="Basic and acidic residues" evidence="11">
    <location>
        <begin position="124"/>
        <end position="136"/>
    </location>
</feature>
<dbReference type="PROSITE" id="PS50157">
    <property type="entry name" value="ZINC_FINGER_C2H2_2"/>
    <property type="match status" value="1"/>
</dbReference>
<feature type="compositionally biased region" description="Acidic residues" evidence="11">
    <location>
        <begin position="150"/>
        <end position="164"/>
    </location>
</feature>
<dbReference type="InterPro" id="IPR019787">
    <property type="entry name" value="Znf_PHD-finger"/>
</dbReference>
<proteinExistence type="inferred from homology"/>
<evidence type="ECO:0008006" key="15">
    <source>
        <dbReference type="Google" id="ProtNLM"/>
    </source>
</evidence>
<dbReference type="GO" id="GO:0071565">
    <property type="term" value="C:nBAF complex"/>
    <property type="evidence" value="ECO:0007669"/>
    <property type="project" value="TreeGrafter"/>
</dbReference>
<accession>A0AAW2HV42</accession>
<dbReference type="InterPro" id="IPR013087">
    <property type="entry name" value="Znf_C2H2_type"/>
</dbReference>
<evidence type="ECO:0000256" key="5">
    <source>
        <dbReference type="ARBA" id="ARBA00022771"/>
    </source>
</evidence>
<organism evidence="14">
    <name type="scientific">Menopon gallinae</name>
    <name type="common">poultry shaft louse</name>
    <dbReference type="NCBI Taxonomy" id="328185"/>
    <lineage>
        <taxon>Eukaryota</taxon>
        <taxon>Metazoa</taxon>
        <taxon>Ecdysozoa</taxon>
        <taxon>Arthropoda</taxon>
        <taxon>Hexapoda</taxon>
        <taxon>Insecta</taxon>
        <taxon>Pterygota</taxon>
        <taxon>Neoptera</taxon>
        <taxon>Paraneoptera</taxon>
        <taxon>Psocodea</taxon>
        <taxon>Troctomorpha</taxon>
        <taxon>Phthiraptera</taxon>
        <taxon>Amblycera</taxon>
        <taxon>Menoponidae</taxon>
        <taxon>Menopon</taxon>
    </lineage>
</organism>
<evidence type="ECO:0000256" key="9">
    <source>
        <dbReference type="ARBA" id="ARBA00023242"/>
    </source>
</evidence>
<evidence type="ECO:0000256" key="11">
    <source>
        <dbReference type="SAM" id="MobiDB-lite"/>
    </source>
</evidence>
<dbReference type="PROSITE" id="PS50016">
    <property type="entry name" value="ZF_PHD_2"/>
    <property type="match status" value="2"/>
</dbReference>
<evidence type="ECO:0000256" key="4">
    <source>
        <dbReference type="ARBA" id="ARBA00022737"/>
    </source>
</evidence>
<sequence length="522" mass="58546">MKMAACDIQIVNPAALEKIESFINDAAYCEILENSASYNSRICIERRMRMPFLDNHTGVAQNHSDLFKNKRQRMPGFLQGQIYTYPSKRWCKRRRQYLMNWMNPRRKEIEDGDSNTGDNTIINEDSKDSSGLKDENAKDSWYYDDEMIEMDGYDEPDPDSDFDYEDHYRGRKKKRSNKNVNRGRGGRNSTVSSPKGDPETPASGGRGGRGRKRALLYDMDNDKPFACELCNARYKTRPGLTYHYTHTHKETKECDVPNIDGGDGNMERASPKQPTVIPPPPTGMNLQPPPPHVIPTSLPMPPAGAMDTTGPPGSGQFQDSYLTFLKVPGGNRRCRQTSALMSGPPVGVPTGPLPPKPVPSVAPNDTKKELKDEKSASSPAPKKERDEVSEMDPYKRMTLSDDKARVTPSPYCDFCLGDATENKKTNAPEELVSCSDCGRSGHPTCLQFTQNMIVSVKKYRWQCIECKCCSVCGTSDNDDQLLFCDDCDRGYHMYCLAPPLMSPPEGSWSCGLCLVEFHHRPK</sequence>
<evidence type="ECO:0000259" key="12">
    <source>
        <dbReference type="PROSITE" id="PS50016"/>
    </source>
</evidence>